<proteinExistence type="inferred from homology"/>
<keyword evidence="3" id="KW-0813">Transport</keyword>
<dbReference type="PANTHER" id="PTHR30269">
    <property type="entry name" value="TRANSMEMBRANE PROTEIN YFCA"/>
    <property type="match status" value="1"/>
</dbReference>
<dbReference type="InterPro" id="IPR052017">
    <property type="entry name" value="TSUP"/>
</dbReference>
<evidence type="ECO:0000256" key="4">
    <source>
        <dbReference type="ARBA" id="ARBA00022475"/>
    </source>
</evidence>
<evidence type="ECO:0000256" key="7">
    <source>
        <dbReference type="ARBA" id="ARBA00023136"/>
    </source>
</evidence>
<reference evidence="9 10" key="1">
    <citation type="submission" date="2013-04" db="EMBL/GenBank/DDBJ databases">
        <title>Oceanicola sp. 22II1-22F33 Genome Sequencing.</title>
        <authorList>
            <person name="Lai Q."/>
            <person name="Li G."/>
            <person name="Shao Z."/>
        </authorList>
    </citation>
    <scope>NUCLEOTIDE SEQUENCE [LARGE SCALE GENOMIC DNA]</scope>
    <source>
        <strain evidence="9 10">22II1-22F33</strain>
    </source>
</reference>
<dbReference type="Pfam" id="PF01925">
    <property type="entry name" value="TauE"/>
    <property type="match status" value="1"/>
</dbReference>
<evidence type="ECO:0000256" key="6">
    <source>
        <dbReference type="ARBA" id="ARBA00022989"/>
    </source>
</evidence>
<dbReference type="PANTHER" id="PTHR30269:SF37">
    <property type="entry name" value="MEMBRANE TRANSPORTER PROTEIN"/>
    <property type="match status" value="1"/>
</dbReference>
<comment type="caution">
    <text evidence="9">The sequence shown here is derived from an EMBL/GenBank/DDBJ whole genome shotgun (WGS) entry which is preliminary data.</text>
</comment>
<dbReference type="GO" id="GO:0005886">
    <property type="term" value="C:plasma membrane"/>
    <property type="evidence" value="ECO:0007669"/>
    <property type="project" value="UniProtKB-SubCell"/>
</dbReference>
<dbReference type="OrthoDB" id="9795324at2"/>
<dbReference type="RefSeq" id="WP_088647835.1">
    <property type="nucleotide sequence ID" value="NZ_AQQR01000001.1"/>
</dbReference>
<comment type="similarity">
    <text evidence="2 8">Belongs to the 4-toluene sulfonate uptake permease (TSUP) (TC 2.A.102) family.</text>
</comment>
<feature type="transmembrane region" description="Helical" evidence="8">
    <location>
        <begin position="81"/>
        <end position="102"/>
    </location>
</feature>
<evidence type="ECO:0000256" key="1">
    <source>
        <dbReference type="ARBA" id="ARBA00004651"/>
    </source>
</evidence>
<sequence>MPDLLAEVLGQPGLGWLIGAALVAGTVRGFAGFGTALIFAPVAAQILGPFEVLTVILVMDLLGTLPNVARAWPMADRADLARLMAGSAICLPLGLLALGYVAPEVFRTTVGVVALAMVACLVLGLRYQGRLGPGLVLGTGGASGLLGGVSGLAGPPVILLYMASPNPAGVVRASTMIYLFGYDLLLGAVLAVKGVLVAAPVLTGLVLALPNVLGNLFGAWLFRPEFERGYRAVAYIIITASALSALRIWE</sequence>
<dbReference type="AlphaFoldDB" id="A0A225NYK5"/>
<feature type="transmembrane region" description="Helical" evidence="8">
    <location>
        <begin position="141"/>
        <end position="163"/>
    </location>
</feature>
<keyword evidence="7 8" id="KW-0472">Membrane</keyword>
<feature type="transmembrane region" description="Helical" evidence="8">
    <location>
        <begin position="175"/>
        <end position="196"/>
    </location>
</feature>
<feature type="transmembrane region" description="Helical" evidence="8">
    <location>
        <begin position="14"/>
        <end position="40"/>
    </location>
</feature>
<feature type="transmembrane region" description="Helical" evidence="8">
    <location>
        <begin position="229"/>
        <end position="249"/>
    </location>
</feature>
<name>A0A225NYK5_9RHOB</name>
<feature type="transmembrane region" description="Helical" evidence="8">
    <location>
        <begin position="202"/>
        <end position="222"/>
    </location>
</feature>
<keyword evidence="6 8" id="KW-1133">Transmembrane helix</keyword>
<dbReference type="Proteomes" id="UP000215377">
    <property type="component" value="Unassembled WGS sequence"/>
</dbReference>
<evidence type="ECO:0000313" key="10">
    <source>
        <dbReference type="Proteomes" id="UP000215377"/>
    </source>
</evidence>
<evidence type="ECO:0000313" key="9">
    <source>
        <dbReference type="EMBL" id="OWU77246.1"/>
    </source>
</evidence>
<evidence type="ECO:0000256" key="2">
    <source>
        <dbReference type="ARBA" id="ARBA00009142"/>
    </source>
</evidence>
<accession>A0A225NYK5</accession>
<evidence type="ECO:0000256" key="3">
    <source>
        <dbReference type="ARBA" id="ARBA00022448"/>
    </source>
</evidence>
<dbReference type="InterPro" id="IPR002781">
    <property type="entry name" value="TM_pro_TauE-like"/>
</dbReference>
<comment type="subcellular location">
    <subcellularLocation>
        <location evidence="1 8">Cell membrane</location>
        <topology evidence="1 8">Multi-pass membrane protein</topology>
    </subcellularLocation>
</comment>
<dbReference type="EMBL" id="AQQR01000001">
    <property type="protein sequence ID" value="OWU77246.1"/>
    <property type="molecule type" value="Genomic_DNA"/>
</dbReference>
<protein>
    <recommendedName>
        <fullName evidence="8">Probable membrane transporter protein</fullName>
    </recommendedName>
</protein>
<keyword evidence="10" id="KW-1185">Reference proteome</keyword>
<feature type="transmembrane region" description="Helical" evidence="8">
    <location>
        <begin position="109"/>
        <end position="129"/>
    </location>
</feature>
<evidence type="ECO:0000256" key="8">
    <source>
        <dbReference type="RuleBase" id="RU363041"/>
    </source>
</evidence>
<evidence type="ECO:0000256" key="5">
    <source>
        <dbReference type="ARBA" id="ARBA00022692"/>
    </source>
</evidence>
<gene>
    <name evidence="9" type="ORF">ATO3_00435</name>
</gene>
<keyword evidence="4 8" id="KW-1003">Cell membrane</keyword>
<keyword evidence="5 8" id="KW-0812">Transmembrane</keyword>
<organism evidence="9 10">
    <name type="scientific">Marinibacterium profundimaris</name>
    <dbReference type="NCBI Taxonomy" id="1679460"/>
    <lineage>
        <taxon>Bacteria</taxon>
        <taxon>Pseudomonadati</taxon>
        <taxon>Pseudomonadota</taxon>
        <taxon>Alphaproteobacteria</taxon>
        <taxon>Rhodobacterales</taxon>
        <taxon>Paracoccaceae</taxon>
        <taxon>Marinibacterium</taxon>
    </lineage>
</organism>